<evidence type="ECO:0000256" key="1">
    <source>
        <dbReference type="SAM" id="SignalP"/>
    </source>
</evidence>
<protein>
    <submittedName>
        <fullName evidence="2">SH3 domain-containing protein</fullName>
    </submittedName>
</protein>
<comment type="caution">
    <text evidence="2">The sequence shown here is derived from an EMBL/GenBank/DDBJ whole genome shotgun (WGS) entry which is preliminary data.</text>
</comment>
<accession>A0ABX0R7U5</accession>
<name>A0ABX0R7U5_9GAMM</name>
<feature type="chain" id="PRO_5046560912" evidence="1">
    <location>
        <begin position="21"/>
        <end position="219"/>
    </location>
</feature>
<keyword evidence="3" id="KW-1185">Reference proteome</keyword>
<organism evidence="2 3">
    <name type="scientific">Candidatus Pantoea multigeneris</name>
    <dbReference type="NCBI Taxonomy" id="2608357"/>
    <lineage>
        <taxon>Bacteria</taxon>
        <taxon>Pseudomonadati</taxon>
        <taxon>Pseudomonadota</taxon>
        <taxon>Gammaproteobacteria</taxon>
        <taxon>Enterobacterales</taxon>
        <taxon>Erwiniaceae</taxon>
        <taxon>Pantoea</taxon>
    </lineage>
</organism>
<evidence type="ECO:0000313" key="3">
    <source>
        <dbReference type="Proteomes" id="UP001515683"/>
    </source>
</evidence>
<dbReference type="RefSeq" id="WP_167012116.1">
    <property type="nucleotide sequence ID" value="NZ_VWXF01000001.1"/>
</dbReference>
<feature type="signal peptide" evidence="1">
    <location>
        <begin position="1"/>
        <end position="20"/>
    </location>
</feature>
<evidence type="ECO:0000313" key="2">
    <source>
        <dbReference type="EMBL" id="NIF20223.1"/>
    </source>
</evidence>
<proteinExistence type="predicted"/>
<dbReference type="Proteomes" id="UP001515683">
    <property type="component" value="Unassembled WGS sequence"/>
</dbReference>
<dbReference type="EMBL" id="VWXF01000001">
    <property type="protein sequence ID" value="NIF20223.1"/>
    <property type="molecule type" value="Genomic_DNA"/>
</dbReference>
<sequence>MKNVFFTLLISLWLTSKVFAGETMTGVLQAYWLPDWTENNVNHPELLLRLLKVDEKGNLESIVYLKNSNLTESFVREHFHSIPVEFYKYHEGYVNQYGKLKFTHLIQSGECGGRIANANYVGFMPSADNVEIIPSAEQCDLHPYKLIYRLKDEIKNLSLKQEPNASSKIIGNFTPEDTITKIKTINDQWLYVSDYDESQKDDIGKIRGFIEADKVVPLN</sequence>
<reference evidence="2 3" key="1">
    <citation type="journal article" date="2019" name="bioRxiv">
        <title>Bacteria contribute to plant secondary compound degradation in a generalist herbivore system.</title>
        <authorList>
            <person name="Francoeur C.B."/>
            <person name="Khadempour L."/>
            <person name="Moreira-Soto R.D."/>
            <person name="Gotting K."/>
            <person name="Book A.J."/>
            <person name="Pinto-Tomas A.A."/>
            <person name="Keefover-Ring K."/>
            <person name="Currie C.R."/>
        </authorList>
    </citation>
    <scope>NUCLEOTIDE SEQUENCE [LARGE SCALE GENOMIC DNA]</scope>
    <source>
        <strain evidence="2">Acro-835</strain>
    </source>
</reference>
<gene>
    <name evidence="2" type="ORF">F3J40_01135</name>
</gene>
<keyword evidence="1" id="KW-0732">Signal</keyword>